<evidence type="ECO:0000259" key="1">
    <source>
        <dbReference type="Pfam" id="PF00005"/>
    </source>
</evidence>
<proteinExistence type="predicted"/>
<dbReference type="SUPFAM" id="SSF52540">
    <property type="entry name" value="P-loop containing nucleoside triphosphate hydrolases"/>
    <property type="match status" value="1"/>
</dbReference>
<reference evidence="2" key="1">
    <citation type="journal article" date="2021" name="PeerJ">
        <title>Extensive microbial diversity within the chicken gut microbiome revealed by metagenomics and culture.</title>
        <authorList>
            <person name="Gilroy R."/>
            <person name="Ravi A."/>
            <person name="Getino M."/>
            <person name="Pursley I."/>
            <person name="Horton D.L."/>
            <person name="Alikhan N.F."/>
            <person name="Baker D."/>
            <person name="Gharbi K."/>
            <person name="Hall N."/>
            <person name="Watson M."/>
            <person name="Adriaenssens E.M."/>
            <person name="Foster-Nyarko E."/>
            <person name="Jarju S."/>
            <person name="Secka A."/>
            <person name="Antonio M."/>
            <person name="Oren A."/>
            <person name="Chaudhuri R.R."/>
            <person name="La Ragione R."/>
            <person name="Hildebrand F."/>
            <person name="Pallen M.J."/>
        </authorList>
    </citation>
    <scope>NUCLEOTIDE SEQUENCE</scope>
    <source>
        <strain evidence="2">ChiGjej1B1-1692</strain>
    </source>
</reference>
<sequence>MLQIRQLRKEYRTGNLVQKALDGVSLNLRDNEFVAILGPSGSGKTTLLNIIGGLD</sequence>
<protein>
    <submittedName>
        <fullName evidence="2">ATP-binding cassette domain-containing protein</fullName>
    </submittedName>
</protein>
<dbReference type="EMBL" id="DWWK01000075">
    <property type="protein sequence ID" value="HJC38457.1"/>
    <property type="molecule type" value="Genomic_DNA"/>
</dbReference>
<dbReference type="InterPro" id="IPR003439">
    <property type="entry name" value="ABC_transporter-like_ATP-bd"/>
</dbReference>
<dbReference type="GO" id="GO:0005524">
    <property type="term" value="F:ATP binding"/>
    <property type="evidence" value="ECO:0007669"/>
    <property type="project" value="UniProtKB-KW"/>
</dbReference>
<dbReference type="PANTHER" id="PTHR42798:SF6">
    <property type="entry name" value="CELL DIVISION ATP-BINDING PROTEIN FTSE"/>
    <property type="match status" value="1"/>
</dbReference>
<feature type="non-terminal residue" evidence="2">
    <location>
        <position position="55"/>
    </location>
</feature>
<dbReference type="Pfam" id="PF00005">
    <property type="entry name" value="ABC_tran"/>
    <property type="match status" value="1"/>
</dbReference>
<keyword evidence="2" id="KW-0067">ATP-binding</keyword>
<evidence type="ECO:0000313" key="2">
    <source>
        <dbReference type="EMBL" id="HJC38457.1"/>
    </source>
</evidence>
<gene>
    <name evidence="2" type="ORF">H9757_05275</name>
</gene>
<feature type="domain" description="ABC transporter" evidence="1">
    <location>
        <begin position="21"/>
        <end position="54"/>
    </location>
</feature>
<dbReference type="PANTHER" id="PTHR42798">
    <property type="entry name" value="LIPOPROTEIN-RELEASING SYSTEM ATP-BINDING PROTEIN LOLD"/>
    <property type="match status" value="1"/>
</dbReference>
<comment type="caution">
    <text evidence="2">The sequence shown here is derived from an EMBL/GenBank/DDBJ whole genome shotgun (WGS) entry which is preliminary data.</text>
</comment>
<dbReference type="GO" id="GO:0016887">
    <property type="term" value="F:ATP hydrolysis activity"/>
    <property type="evidence" value="ECO:0007669"/>
    <property type="project" value="InterPro"/>
</dbReference>
<dbReference type="Proteomes" id="UP000823894">
    <property type="component" value="Unassembled WGS sequence"/>
</dbReference>
<accession>A0A9D2SX77</accession>
<dbReference type="Gene3D" id="3.40.50.300">
    <property type="entry name" value="P-loop containing nucleotide triphosphate hydrolases"/>
    <property type="match status" value="1"/>
</dbReference>
<dbReference type="InterPro" id="IPR027417">
    <property type="entry name" value="P-loop_NTPase"/>
</dbReference>
<dbReference type="AlphaFoldDB" id="A0A9D2SX77"/>
<evidence type="ECO:0000313" key="3">
    <source>
        <dbReference type="Proteomes" id="UP000823894"/>
    </source>
</evidence>
<reference evidence="2" key="2">
    <citation type="submission" date="2021-04" db="EMBL/GenBank/DDBJ databases">
        <authorList>
            <person name="Gilroy R."/>
        </authorList>
    </citation>
    <scope>NUCLEOTIDE SEQUENCE</scope>
    <source>
        <strain evidence="2">ChiGjej1B1-1692</strain>
    </source>
</reference>
<name>A0A9D2SX77_9FIRM</name>
<organism evidence="2 3">
    <name type="scientific">Candidatus Mediterraneibacter faecigallinarum</name>
    <dbReference type="NCBI Taxonomy" id="2838669"/>
    <lineage>
        <taxon>Bacteria</taxon>
        <taxon>Bacillati</taxon>
        <taxon>Bacillota</taxon>
        <taxon>Clostridia</taxon>
        <taxon>Lachnospirales</taxon>
        <taxon>Lachnospiraceae</taxon>
        <taxon>Mediterraneibacter</taxon>
    </lineage>
</organism>
<keyword evidence="2" id="KW-0547">Nucleotide-binding</keyword>